<keyword evidence="2" id="KW-1185">Reference proteome</keyword>
<dbReference type="STRING" id="335543.Sfum_3973"/>
<reference evidence="1 2" key="1">
    <citation type="submission" date="2006-10" db="EMBL/GenBank/DDBJ databases">
        <title>Complete sequence of Syntrophobacter fumaroxidans MPOB.</title>
        <authorList>
            <consortium name="US DOE Joint Genome Institute"/>
            <person name="Copeland A."/>
            <person name="Lucas S."/>
            <person name="Lapidus A."/>
            <person name="Barry K."/>
            <person name="Detter J.C."/>
            <person name="Glavina del Rio T."/>
            <person name="Hammon N."/>
            <person name="Israni S."/>
            <person name="Pitluck S."/>
            <person name="Goltsman E.G."/>
            <person name="Martinez M."/>
            <person name="Schmutz J."/>
            <person name="Larimer F."/>
            <person name="Land M."/>
            <person name="Hauser L."/>
            <person name="Kyrpides N."/>
            <person name="Kim E."/>
            <person name="Boone D.R."/>
            <person name="Brockman F."/>
            <person name="Culley D."/>
            <person name="Ferry J."/>
            <person name="Gunsalus R."/>
            <person name="McInerney M.J."/>
            <person name="Morrison M."/>
            <person name="Plugge C."/>
            <person name="Rohlin L."/>
            <person name="Scholten J."/>
            <person name="Sieber J."/>
            <person name="Stams A.J.M."/>
            <person name="Worm P."/>
            <person name="Henstra A.M."/>
            <person name="Richardson P."/>
        </authorList>
    </citation>
    <scope>NUCLEOTIDE SEQUENCE [LARGE SCALE GENOMIC DNA]</scope>
    <source>
        <strain evidence="2">DSM 10017 / MPOB</strain>
    </source>
</reference>
<dbReference type="AlphaFoldDB" id="A0LQD8"/>
<dbReference type="Proteomes" id="UP000001784">
    <property type="component" value="Chromosome"/>
</dbReference>
<name>A0LQD8_SYNFM</name>
<sequence>MCLSVRSSNGACGSTANACCENQRVSGRRRIVKASPRLSVVAGLRGRGSRAMIVFVRGASRARQKNHSDAFRAVIHPSRRRYRSGEPPPLHLMNDIAQSRRRFQGPASSGPGASMDRAEAEAMLAKPLDIRGARIVFDGKACEGIRFSRTKEKLSAYLERVYKIGPKDLELTDQLIEVIRTDCGLPGFQEYMRLGDRRLVIQVRGAFFFFEPKVTY</sequence>
<dbReference type="InParanoid" id="A0LQD8"/>
<protein>
    <submittedName>
        <fullName evidence="1">Uncharacterized protein</fullName>
    </submittedName>
</protein>
<dbReference type="KEGG" id="sfu:Sfum_3973"/>
<accession>A0LQD8</accession>
<dbReference type="EMBL" id="CP000478">
    <property type="protein sequence ID" value="ABK19640.1"/>
    <property type="molecule type" value="Genomic_DNA"/>
</dbReference>
<gene>
    <name evidence="1" type="ordered locus">Sfum_3973</name>
</gene>
<organism evidence="1 2">
    <name type="scientific">Syntrophobacter fumaroxidans (strain DSM 10017 / MPOB)</name>
    <dbReference type="NCBI Taxonomy" id="335543"/>
    <lineage>
        <taxon>Bacteria</taxon>
        <taxon>Pseudomonadati</taxon>
        <taxon>Thermodesulfobacteriota</taxon>
        <taxon>Syntrophobacteria</taxon>
        <taxon>Syntrophobacterales</taxon>
        <taxon>Syntrophobacteraceae</taxon>
        <taxon>Syntrophobacter</taxon>
    </lineage>
</organism>
<dbReference type="HOGENOM" id="CLU_1277095_0_0_7"/>
<proteinExistence type="predicted"/>
<evidence type="ECO:0000313" key="2">
    <source>
        <dbReference type="Proteomes" id="UP000001784"/>
    </source>
</evidence>
<evidence type="ECO:0000313" key="1">
    <source>
        <dbReference type="EMBL" id="ABK19640.1"/>
    </source>
</evidence>